<keyword evidence="7 8" id="KW-0143">Chaperone</keyword>
<gene>
    <name evidence="10" type="primary">TIM8</name>
    <name evidence="10" type="ORF">LOCC1_G000196</name>
</gene>
<comment type="subunit">
    <text evidence="8">Heterohexamer.</text>
</comment>
<dbReference type="SUPFAM" id="SSF144122">
    <property type="entry name" value="Tim10-like"/>
    <property type="match status" value="1"/>
</dbReference>
<evidence type="ECO:0000256" key="2">
    <source>
        <dbReference type="ARBA" id="ARBA00006720"/>
    </source>
</evidence>
<dbReference type="Gene3D" id="1.10.287.810">
    <property type="entry name" value="Mitochondrial import inner membrane translocase subunit tim13 like domains"/>
    <property type="match status" value="1"/>
</dbReference>
<proteinExistence type="inferred from homology"/>
<comment type="caution">
    <text evidence="10">The sequence shown here is derived from an EMBL/GenBank/DDBJ whole genome shotgun (WGS) entry which is preliminary data.</text>
</comment>
<comment type="function">
    <text evidence="8">Mitochondrial intermembrane chaperone that participates in the import and insertion of some multi-pass transmembrane proteins into the mitochondrial inner membrane. Also required for the transfer of beta-barrel precursors from the TOM complex to the sorting and assembly machinery (SAM complex) of the outer membrane. Acts as a chaperone-like protein that protects the hydrophobic precursors from aggregation and guide them through the mitochondrial intermembrane space.</text>
</comment>
<keyword evidence="3 8" id="KW-0999">Mitochondrion inner membrane</keyword>
<dbReference type="EMBL" id="QGMI01000004">
    <property type="protein sequence ID" value="TVY49905.1"/>
    <property type="molecule type" value="Genomic_DNA"/>
</dbReference>
<protein>
    <recommendedName>
        <fullName evidence="8">Mitochondrial import inner membrane translocase subunit</fullName>
    </recommendedName>
</protein>
<reference evidence="10 11" key="1">
    <citation type="submission" date="2018-05" db="EMBL/GenBank/DDBJ databases">
        <title>Genome sequencing and assembly of the regulated plant pathogen Lachnellula willkommii and related sister species for the development of diagnostic species identification markers.</title>
        <authorList>
            <person name="Giroux E."/>
            <person name="Bilodeau G."/>
        </authorList>
    </citation>
    <scope>NUCLEOTIDE SEQUENCE [LARGE SCALE GENOMIC DNA]</scope>
    <source>
        <strain evidence="10 11">CBS 160.35</strain>
    </source>
</reference>
<evidence type="ECO:0000256" key="5">
    <source>
        <dbReference type="ARBA" id="ARBA00023010"/>
    </source>
</evidence>
<dbReference type="OrthoDB" id="344165at2759"/>
<evidence type="ECO:0000256" key="1">
    <source>
        <dbReference type="ARBA" id="ARBA00004137"/>
    </source>
</evidence>
<evidence type="ECO:0000313" key="11">
    <source>
        <dbReference type="Proteomes" id="UP000443090"/>
    </source>
</evidence>
<comment type="subcellular location">
    <subcellularLocation>
        <location evidence="1 8">Mitochondrion inner membrane</location>
        <topology evidence="1 8">Peripheral membrane protein</topology>
        <orientation evidence="1 8">Intermembrane side</orientation>
    </subcellularLocation>
</comment>
<keyword evidence="3 8" id="KW-0472">Membrane</keyword>
<dbReference type="InterPro" id="IPR035427">
    <property type="entry name" value="Tim10-like_dom_sf"/>
</dbReference>
<evidence type="ECO:0000256" key="8">
    <source>
        <dbReference type="RuleBase" id="RU367043"/>
    </source>
</evidence>
<dbReference type="AlphaFoldDB" id="A0A8H8SA52"/>
<evidence type="ECO:0000256" key="3">
    <source>
        <dbReference type="ARBA" id="ARBA00022792"/>
    </source>
</evidence>
<comment type="similarity">
    <text evidence="2 8">Belongs to the small Tim family.</text>
</comment>
<keyword evidence="5 8" id="KW-0811">Translocation</keyword>
<dbReference type="Pfam" id="PF02953">
    <property type="entry name" value="zf-Tim10_DDP"/>
    <property type="match status" value="1"/>
</dbReference>
<keyword evidence="8" id="KW-0496">Mitochondrion</keyword>
<dbReference type="GO" id="GO:0005743">
    <property type="term" value="C:mitochondrial inner membrane"/>
    <property type="evidence" value="ECO:0007669"/>
    <property type="project" value="UniProtKB-SubCell"/>
</dbReference>
<organism evidence="10 11">
    <name type="scientific">Lachnellula occidentalis</name>
    <dbReference type="NCBI Taxonomy" id="215460"/>
    <lineage>
        <taxon>Eukaryota</taxon>
        <taxon>Fungi</taxon>
        <taxon>Dikarya</taxon>
        <taxon>Ascomycota</taxon>
        <taxon>Pezizomycotina</taxon>
        <taxon>Leotiomycetes</taxon>
        <taxon>Helotiales</taxon>
        <taxon>Lachnaceae</taxon>
        <taxon>Lachnellula</taxon>
    </lineage>
</organism>
<evidence type="ECO:0000259" key="9">
    <source>
        <dbReference type="Pfam" id="PF02953"/>
    </source>
</evidence>
<name>A0A8H8SA52_9HELO</name>
<dbReference type="GO" id="GO:0015031">
    <property type="term" value="P:protein transport"/>
    <property type="evidence" value="ECO:0007669"/>
    <property type="project" value="UniProtKB-KW"/>
</dbReference>
<dbReference type="InterPro" id="IPR004217">
    <property type="entry name" value="Tim10-like"/>
</dbReference>
<evidence type="ECO:0000256" key="7">
    <source>
        <dbReference type="ARBA" id="ARBA00023186"/>
    </source>
</evidence>
<evidence type="ECO:0000256" key="4">
    <source>
        <dbReference type="ARBA" id="ARBA00022927"/>
    </source>
</evidence>
<sequence>MDSPNSSLEQNVDLSKLSDKDKQELQQFVVNESQKARIQQTVHSLTETCFKKCVTGGIRSGKLDKGEESCTQNCVDRFLDANFTVIRHLEKMRGSV</sequence>
<keyword evidence="6 8" id="KW-1015">Disulfide bond</keyword>
<accession>A0A8H8SA52</accession>
<evidence type="ECO:0000256" key="6">
    <source>
        <dbReference type="ARBA" id="ARBA00023157"/>
    </source>
</evidence>
<dbReference type="Proteomes" id="UP000443090">
    <property type="component" value="Unassembled WGS sequence"/>
</dbReference>
<comment type="domain">
    <text evidence="8">The twin CX3C motif contains 4 conserved Cys residues that form 2 disulfide bonds in the mitochondrial intermembrane space.</text>
</comment>
<keyword evidence="11" id="KW-1185">Reference proteome</keyword>
<feature type="domain" description="Tim10-like" evidence="9">
    <location>
        <begin position="27"/>
        <end position="90"/>
    </location>
</feature>
<keyword evidence="8" id="KW-0813">Transport</keyword>
<keyword evidence="4 8" id="KW-0653">Protein transport</keyword>
<evidence type="ECO:0000313" key="10">
    <source>
        <dbReference type="EMBL" id="TVY49905.1"/>
    </source>
</evidence>